<dbReference type="EMBL" id="CM002924">
    <property type="protein sequence ID" value="KGN57864.1"/>
    <property type="molecule type" value="Genomic_DNA"/>
</dbReference>
<keyword evidence="4" id="KW-0406">Ion transport</keyword>
<reference evidence="7 8" key="3">
    <citation type="journal article" date="2010" name="BMC Genomics">
        <title>Transcriptome sequencing and comparative analysis of cucumber flowers with different sex types.</title>
        <authorList>
            <person name="Guo S."/>
            <person name="Zheng Y."/>
            <person name="Joung J.G."/>
            <person name="Liu S."/>
            <person name="Zhang Z."/>
            <person name="Crasta O.R."/>
            <person name="Sobral B.W."/>
            <person name="Xu Y."/>
            <person name="Huang S."/>
            <person name="Fei Z."/>
        </authorList>
    </citation>
    <scope>NUCLEOTIDE SEQUENCE [LARGE SCALE GENOMIC DNA]</scope>
    <source>
        <strain evidence="8">cv. 9930</strain>
    </source>
</reference>
<feature type="domain" description="Cation/H(+) antiporter central" evidence="6">
    <location>
        <begin position="103"/>
        <end position="229"/>
    </location>
</feature>
<dbReference type="PANTHER" id="PTHR32468:SF17">
    <property type="entry name" value="CATION_H(+) ANTIPORTER 4"/>
    <property type="match status" value="1"/>
</dbReference>
<dbReference type="GO" id="GO:0012505">
    <property type="term" value="C:endomembrane system"/>
    <property type="evidence" value="ECO:0000318"/>
    <property type="project" value="GO_Central"/>
</dbReference>
<dbReference type="Proteomes" id="UP000029981">
    <property type="component" value="Chromosome 3"/>
</dbReference>
<sequence length="375" mass="41939">MLVACASGFTRFNIIVGIVTFPVKVISSFVGSLLFGILAFLMSNKGVVELLFIAILRGYDIISDGLLIWLTVMILILVVHRNNDTHGLIHLLNLSCPTEQNPLTIYVLHLVELIGRITPSFISHKQENHTYPLTHQQQPSSKDMVFCFDNFERDTHGTVITPNKFMLSDICKLGLEKSASLIILPFHQAWAADGDIDQDDQSIRALNWGVIEKGPCSVGIFANRGNLGSNRGSDDREAISYAKRLATDSRVKLTVLRLYVSSRMEEKEQNWEKMLDSEALRDFKMNCFGEGRVKYIEGVSENGTDTATRVRKMVNEFDHMIVGRRKGLEKSSPQTCGLGEWNDFPELGILGDLIVTLDINIRASVMAIQQTPPPI</sequence>
<keyword evidence="5" id="KW-0812">Transmembrane</keyword>
<proteinExistence type="predicted"/>
<protein>
    <recommendedName>
        <fullName evidence="6">Cation/H(+) antiporter central domain-containing protein</fullName>
    </recommendedName>
</protein>
<evidence type="ECO:0000256" key="2">
    <source>
        <dbReference type="ARBA" id="ARBA00022538"/>
    </source>
</evidence>
<evidence type="ECO:0000256" key="4">
    <source>
        <dbReference type="ARBA" id="ARBA00023065"/>
    </source>
</evidence>
<gene>
    <name evidence="7" type="ORF">Csa_3G355560</name>
</gene>
<keyword evidence="5" id="KW-1133">Transmembrane helix</keyword>
<dbReference type="GO" id="GO:0098662">
    <property type="term" value="P:inorganic cation transmembrane transport"/>
    <property type="evidence" value="ECO:0000318"/>
    <property type="project" value="GO_Central"/>
</dbReference>
<keyword evidence="2" id="KW-0633">Potassium transport</keyword>
<feature type="transmembrane region" description="Helical" evidence="5">
    <location>
        <begin position="12"/>
        <end position="41"/>
    </location>
</feature>
<dbReference type="GO" id="GO:0006813">
    <property type="term" value="P:potassium ion transport"/>
    <property type="evidence" value="ECO:0007669"/>
    <property type="project" value="UniProtKB-KW"/>
</dbReference>
<dbReference type="InterPro" id="IPR057291">
    <property type="entry name" value="CHX17_2nd"/>
</dbReference>
<reference evidence="7 8" key="4">
    <citation type="journal article" date="2011" name="BMC Genomics">
        <title>RNA-Seq improves annotation of protein-coding genes in the cucumber genome.</title>
        <authorList>
            <person name="Li Z."/>
            <person name="Zhang Z."/>
            <person name="Yan P."/>
            <person name="Huang S."/>
            <person name="Fei Z."/>
            <person name="Lin K."/>
        </authorList>
    </citation>
    <scope>NUCLEOTIDE SEQUENCE [LARGE SCALE GENOMIC DNA]</scope>
    <source>
        <strain evidence="8">cv. 9930</strain>
    </source>
</reference>
<keyword evidence="8" id="KW-1185">Reference proteome</keyword>
<dbReference type="InterPro" id="IPR050794">
    <property type="entry name" value="CPA2_transporter"/>
</dbReference>
<dbReference type="OMA" id="EWMEFPE"/>
<evidence type="ECO:0000256" key="5">
    <source>
        <dbReference type="SAM" id="Phobius"/>
    </source>
</evidence>
<evidence type="ECO:0000256" key="3">
    <source>
        <dbReference type="ARBA" id="ARBA00022958"/>
    </source>
</evidence>
<dbReference type="Gramene" id="KGN57864">
    <property type="protein sequence ID" value="KGN57864"/>
    <property type="gene ID" value="Csa_3G355560"/>
</dbReference>
<dbReference type="GO" id="GO:0006885">
    <property type="term" value="P:regulation of pH"/>
    <property type="evidence" value="ECO:0000318"/>
    <property type="project" value="GO_Central"/>
</dbReference>
<dbReference type="Pfam" id="PF23256">
    <property type="entry name" value="CHX17_2nd"/>
    <property type="match status" value="1"/>
</dbReference>
<dbReference type="PANTHER" id="PTHR32468">
    <property type="entry name" value="CATION/H + ANTIPORTER"/>
    <property type="match status" value="1"/>
</dbReference>
<keyword evidence="3" id="KW-0630">Potassium</keyword>
<name>A0A0A0LA64_CUCSA</name>
<accession>A0A0A0LA64</accession>
<evidence type="ECO:0000256" key="1">
    <source>
        <dbReference type="ARBA" id="ARBA00022448"/>
    </source>
</evidence>
<keyword evidence="1" id="KW-0813">Transport</keyword>
<evidence type="ECO:0000259" key="6">
    <source>
        <dbReference type="Pfam" id="PF23256"/>
    </source>
</evidence>
<organism evidence="7 8">
    <name type="scientific">Cucumis sativus</name>
    <name type="common">Cucumber</name>
    <dbReference type="NCBI Taxonomy" id="3659"/>
    <lineage>
        <taxon>Eukaryota</taxon>
        <taxon>Viridiplantae</taxon>
        <taxon>Streptophyta</taxon>
        <taxon>Embryophyta</taxon>
        <taxon>Tracheophyta</taxon>
        <taxon>Spermatophyta</taxon>
        <taxon>Magnoliopsida</taxon>
        <taxon>eudicotyledons</taxon>
        <taxon>Gunneridae</taxon>
        <taxon>Pentapetalae</taxon>
        <taxon>rosids</taxon>
        <taxon>fabids</taxon>
        <taxon>Cucurbitales</taxon>
        <taxon>Cucurbitaceae</taxon>
        <taxon>Benincaseae</taxon>
        <taxon>Cucumis</taxon>
    </lineage>
</organism>
<dbReference type="AlphaFoldDB" id="A0A0A0LA64"/>
<dbReference type="STRING" id="3659.A0A0A0LA64"/>
<reference evidence="7 8" key="2">
    <citation type="journal article" date="2009" name="PLoS ONE">
        <title>An integrated genetic and cytogenetic map of the cucumber genome.</title>
        <authorList>
            <person name="Ren Y."/>
            <person name="Zhang Z."/>
            <person name="Liu J."/>
            <person name="Staub J.E."/>
            <person name="Han Y."/>
            <person name="Cheng Z."/>
            <person name="Li X."/>
            <person name="Lu J."/>
            <person name="Miao H."/>
            <person name="Kang H."/>
            <person name="Xie B."/>
            <person name="Gu X."/>
            <person name="Wang X."/>
            <person name="Du Y."/>
            <person name="Jin W."/>
            <person name="Huang S."/>
        </authorList>
    </citation>
    <scope>NUCLEOTIDE SEQUENCE [LARGE SCALE GENOMIC DNA]</scope>
    <source>
        <strain evidence="8">cv. 9930</strain>
    </source>
</reference>
<reference evidence="7 8" key="1">
    <citation type="journal article" date="2009" name="Nat. Genet.">
        <title>The genome of the cucumber, Cucumis sativus L.</title>
        <authorList>
            <person name="Huang S."/>
            <person name="Li R."/>
            <person name="Zhang Z."/>
            <person name="Li L."/>
            <person name="Gu X."/>
            <person name="Fan W."/>
            <person name="Lucas W.J."/>
            <person name="Wang X."/>
            <person name="Xie B."/>
            <person name="Ni P."/>
            <person name="Ren Y."/>
            <person name="Zhu H."/>
            <person name="Li J."/>
            <person name="Lin K."/>
            <person name="Jin W."/>
            <person name="Fei Z."/>
            <person name="Li G."/>
            <person name="Staub J."/>
            <person name="Kilian A."/>
            <person name="van der Vossen E.A."/>
            <person name="Wu Y."/>
            <person name="Guo J."/>
            <person name="He J."/>
            <person name="Jia Z."/>
            <person name="Ren Y."/>
            <person name="Tian G."/>
            <person name="Lu Y."/>
            <person name="Ruan J."/>
            <person name="Qian W."/>
            <person name="Wang M."/>
            <person name="Huang Q."/>
            <person name="Li B."/>
            <person name="Xuan Z."/>
            <person name="Cao J."/>
            <person name="Asan"/>
            <person name="Wu Z."/>
            <person name="Zhang J."/>
            <person name="Cai Q."/>
            <person name="Bai Y."/>
            <person name="Zhao B."/>
            <person name="Han Y."/>
            <person name="Li Y."/>
            <person name="Li X."/>
            <person name="Wang S."/>
            <person name="Shi Q."/>
            <person name="Liu S."/>
            <person name="Cho W.K."/>
            <person name="Kim J.Y."/>
            <person name="Xu Y."/>
            <person name="Heller-Uszynska K."/>
            <person name="Miao H."/>
            <person name="Cheng Z."/>
            <person name="Zhang S."/>
            <person name="Wu J."/>
            <person name="Yang Y."/>
            <person name="Kang H."/>
            <person name="Li M."/>
            <person name="Liang H."/>
            <person name="Ren X."/>
            <person name="Shi Z."/>
            <person name="Wen M."/>
            <person name="Jian M."/>
            <person name="Yang H."/>
            <person name="Zhang G."/>
            <person name="Yang Z."/>
            <person name="Chen R."/>
            <person name="Liu S."/>
            <person name="Li J."/>
            <person name="Ma L."/>
            <person name="Liu H."/>
            <person name="Zhou Y."/>
            <person name="Zhao J."/>
            <person name="Fang X."/>
            <person name="Li G."/>
            <person name="Fang L."/>
            <person name="Li Y."/>
            <person name="Liu D."/>
            <person name="Zheng H."/>
            <person name="Zhang Y."/>
            <person name="Qin N."/>
            <person name="Li Z."/>
            <person name="Yang G."/>
            <person name="Yang S."/>
            <person name="Bolund L."/>
            <person name="Kristiansen K."/>
            <person name="Zheng H."/>
            <person name="Li S."/>
            <person name="Zhang X."/>
            <person name="Yang H."/>
            <person name="Wang J."/>
            <person name="Sun R."/>
            <person name="Zhang B."/>
            <person name="Jiang S."/>
            <person name="Wang J."/>
            <person name="Du Y."/>
            <person name="Li S."/>
        </authorList>
    </citation>
    <scope>NUCLEOTIDE SEQUENCE [LARGE SCALE GENOMIC DNA]</scope>
    <source>
        <strain evidence="8">cv. 9930</strain>
    </source>
</reference>
<evidence type="ECO:0000313" key="7">
    <source>
        <dbReference type="EMBL" id="KGN57864.1"/>
    </source>
</evidence>
<feature type="transmembrane region" description="Helical" evidence="5">
    <location>
        <begin position="61"/>
        <end position="79"/>
    </location>
</feature>
<evidence type="ECO:0000313" key="8">
    <source>
        <dbReference type="Proteomes" id="UP000029981"/>
    </source>
</evidence>
<keyword evidence="5" id="KW-0472">Membrane</keyword>